<organism evidence="1 2">
    <name type="scientific">Aaosphaeria arxii CBS 175.79</name>
    <dbReference type="NCBI Taxonomy" id="1450172"/>
    <lineage>
        <taxon>Eukaryota</taxon>
        <taxon>Fungi</taxon>
        <taxon>Dikarya</taxon>
        <taxon>Ascomycota</taxon>
        <taxon>Pezizomycotina</taxon>
        <taxon>Dothideomycetes</taxon>
        <taxon>Pleosporomycetidae</taxon>
        <taxon>Pleosporales</taxon>
        <taxon>Pleosporales incertae sedis</taxon>
        <taxon>Aaosphaeria</taxon>
    </lineage>
</organism>
<sequence>MTTTLDVSQDNFYNMEAFYAGSVEVLVGADNRRDYRRTGTRRTMVTAIKCVCASEFCFENNIIKFFGSLKTAYRTEVERHYRRGPTNANKEHFTEIYLFLFNPSRVTRGIGKPDASQATSTPFEAGTQHGAIQTPVTPVAPVTPVPSEDVMNLFRLMQENCHSDDIPLIRITLVF</sequence>
<dbReference type="Proteomes" id="UP000799778">
    <property type="component" value="Unassembled WGS sequence"/>
</dbReference>
<evidence type="ECO:0000313" key="2">
    <source>
        <dbReference type="Proteomes" id="UP000799778"/>
    </source>
</evidence>
<name>A0A6A5XCX5_9PLEO</name>
<accession>A0A6A5XCX5</accession>
<keyword evidence="2" id="KW-1185">Reference proteome</keyword>
<dbReference type="GeneID" id="54283555"/>
<reference evidence="1" key="1">
    <citation type="journal article" date="2020" name="Stud. Mycol.">
        <title>101 Dothideomycetes genomes: a test case for predicting lifestyles and emergence of pathogens.</title>
        <authorList>
            <person name="Haridas S."/>
            <person name="Albert R."/>
            <person name="Binder M."/>
            <person name="Bloem J."/>
            <person name="Labutti K."/>
            <person name="Salamov A."/>
            <person name="Andreopoulos B."/>
            <person name="Baker S."/>
            <person name="Barry K."/>
            <person name="Bills G."/>
            <person name="Bluhm B."/>
            <person name="Cannon C."/>
            <person name="Castanera R."/>
            <person name="Culley D."/>
            <person name="Daum C."/>
            <person name="Ezra D."/>
            <person name="Gonzalez J."/>
            <person name="Henrissat B."/>
            <person name="Kuo A."/>
            <person name="Liang C."/>
            <person name="Lipzen A."/>
            <person name="Lutzoni F."/>
            <person name="Magnuson J."/>
            <person name="Mondo S."/>
            <person name="Nolan M."/>
            <person name="Ohm R."/>
            <person name="Pangilinan J."/>
            <person name="Park H.-J."/>
            <person name="Ramirez L."/>
            <person name="Alfaro M."/>
            <person name="Sun H."/>
            <person name="Tritt A."/>
            <person name="Yoshinaga Y."/>
            <person name="Zwiers L.-H."/>
            <person name="Turgeon B."/>
            <person name="Goodwin S."/>
            <person name="Spatafora J."/>
            <person name="Crous P."/>
            <person name="Grigoriev I."/>
        </authorList>
    </citation>
    <scope>NUCLEOTIDE SEQUENCE</scope>
    <source>
        <strain evidence="1">CBS 175.79</strain>
    </source>
</reference>
<dbReference type="AlphaFoldDB" id="A0A6A5XCX5"/>
<evidence type="ECO:0000313" key="1">
    <source>
        <dbReference type="EMBL" id="KAF2010769.1"/>
    </source>
</evidence>
<proteinExistence type="predicted"/>
<gene>
    <name evidence="1" type="ORF">BU24DRAFT_413493</name>
</gene>
<dbReference type="EMBL" id="ML978075">
    <property type="protein sequence ID" value="KAF2010769.1"/>
    <property type="molecule type" value="Genomic_DNA"/>
</dbReference>
<dbReference type="RefSeq" id="XP_033379108.1">
    <property type="nucleotide sequence ID" value="XM_033526158.1"/>
</dbReference>
<protein>
    <submittedName>
        <fullName evidence="1">Uncharacterized protein</fullName>
    </submittedName>
</protein>